<reference evidence="1" key="2">
    <citation type="submission" date="2020-09" db="EMBL/GenBank/DDBJ databases">
        <authorList>
            <person name="Sun Q."/>
            <person name="Ohkuma M."/>
        </authorList>
    </citation>
    <scope>NUCLEOTIDE SEQUENCE</scope>
    <source>
        <strain evidence="1">JCM 3313</strain>
    </source>
</reference>
<dbReference type="Gene3D" id="1.10.357.10">
    <property type="entry name" value="Tetracycline Repressor, domain 2"/>
    <property type="match status" value="1"/>
</dbReference>
<proteinExistence type="predicted"/>
<gene>
    <name evidence="1" type="ORF">GCM10010185_58770</name>
</gene>
<protein>
    <submittedName>
        <fullName evidence="1">Uncharacterized protein</fullName>
    </submittedName>
</protein>
<dbReference type="AlphaFoldDB" id="A0A918AVP3"/>
<accession>A0A918AVP3</accession>
<comment type="caution">
    <text evidence="1">The sequence shown here is derived from an EMBL/GenBank/DDBJ whole genome shotgun (WGS) entry which is preliminary data.</text>
</comment>
<sequence length="150" mass="15890">MSLLLAVETDLFPPRNPRGDLTSCPPLGIGSLSRRQEEISSSPDYHGCPMVAVAAELKDTAHPASTVARRHKQDLTDFFRAEAERAGVADPDTLAAQLTIVFDGASAHSVVRAEPLGGLGLRAATALLDTAGVPCPRAFRRPDLRDHVAG</sequence>
<dbReference type="InterPro" id="IPR036271">
    <property type="entry name" value="Tet_transcr_reg_TetR-rel_C_sf"/>
</dbReference>
<evidence type="ECO:0000313" key="1">
    <source>
        <dbReference type="EMBL" id="GGP77349.1"/>
    </source>
</evidence>
<dbReference type="Proteomes" id="UP000639606">
    <property type="component" value="Unassembled WGS sequence"/>
</dbReference>
<organism evidence="1 2">
    <name type="scientific">Saccharothrix coeruleofusca</name>
    <dbReference type="NCBI Taxonomy" id="33919"/>
    <lineage>
        <taxon>Bacteria</taxon>
        <taxon>Bacillati</taxon>
        <taxon>Actinomycetota</taxon>
        <taxon>Actinomycetes</taxon>
        <taxon>Pseudonocardiales</taxon>
        <taxon>Pseudonocardiaceae</taxon>
        <taxon>Saccharothrix</taxon>
    </lineage>
</organism>
<name>A0A918AVP3_9PSEU</name>
<dbReference type="EMBL" id="BMRG01000017">
    <property type="protein sequence ID" value="GGP77349.1"/>
    <property type="molecule type" value="Genomic_DNA"/>
</dbReference>
<keyword evidence="2" id="KW-1185">Reference proteome</keyword>
<reference evidence="1" key="1">
    <citation type="journal article" date="2014" name="Int. J. Syst. Evol. Microbiol.">
        <title>Complete genome sequence of Corynebacterium casei LMG S-19264T (=DSM 44701T), isolated from a smear-ripened cheese.</title>
        <authorList>
            <consortium name="US DOE Joint Genome Institute (JGI-PGF)"/>
            <person name="Walter F."/>
            <person name="Albersmeier A."/>
            <person name="Kalinowski J."/>
            <person name="Ruckert C."/>
        </authorList>
    </citation>
    <scope>NUCLEOTIDE SEQUENCE</scope>
    <source>
        <strain evidence="1">JCM 3313</strain>
    </source>
</reference>
<dbReference type="SUPFAM" id="SSF48498">
    <property type="entry name" value="Tetracyclin repressor-like, C-terminal domain"/>
    <property type="match status" value="1"/>
</dbReference>
<evidence type="ECO:0000313" key="2">
    <source>
        <dbReference type="Proteomes" id="UP000639606"/>
    </source>
</evidence>